<proteinExistence type="predicted"/>
<keyword evidence="4" id="KW-1185">Reference proteome</keyword>
<sequence length="236" mass="25903">MSSDELNALGQPVGRPVAGAFPRPRPPHVTLPGRYGRLEPLRAHHAPALFAAYAEDAEGRGWTYLPIAPWADLSAAEAWCRNGQASADPLFYAVCTPEGTALGVCSLLRIAPEVGSIEVGYIHFAPALQRTALATEAMALLMTHVFDTLGYRRCEWKCHALNAASRRAAERLGFTYEGTFRQASVVKGRNRDTAWFSILDSEWPRMKTAFTQWLEPENFDAAGRQLRPLGAFATAC</sequence>
<dbReference type="InterPro" id="IPR016181">
    <property type="entry name" value="Acyl_CoA_acyltransferase"/>
</dbReference>
<dbReference type="PANTHER" id="PTHR43441:SF2">
    <property type="entry name" value="FAMILY ACETYLTRANSFERASE, PUTATIVE (AFU_ORTHOLOGUE AFUA_7G00850)-RELATED"/>
    <property type="match status" value="1"/>
</dbReference>
<dbReference type="EMBL" id="LPXO01000001">
    <property type="protein sequence ID" value="KUF12678.1"/>
    <property type="molecule type" value="Genomic_DNA"/>
</dbReference>
<dbReference type="PANTHER" id="PTHR43441">
    <property type="entry name" value="RIBOSOMAL-PROTEIN-SERINE ACETYLTRANSFERASE"/>
    <property type="match status" value="1"/>
</dbReference>
<dbReference type="SUPFAM" id="SSF55729">
    <property type="entry name" value="Acyl-CoA N-acyltransferases (Nat)"/>
    <property type="match status" value="1"/>
</dbReference>
<evidence type="ECO:0000256" key="1">
    <source>
        <dbReference type="SAM" id="MobiDB-lite"/>
    </source>
</evidence>
<name>A0A0W7WQ64_9RHOB</name>
<accession>A0A0W7WQ64</accession>
<dbReference type="Proteomes" id="UP000054396">
    <property type="component" value="Unassembled WGS sequence"/>
</dbReference>
<dbReference type="GO" id="GO:0008999">
    <property type="term" value="F:protein-N-terminal-alanine acetyltransferase activity"/>
    <property type="evidence" value="ECO:0007669"/>
    <property type="project" value="TreeGrafter"/>
</dbReference>
<gene>
    <name evidence="3" type="ORF">AVJ23_02880</name>
</gene>
<evidence type="ECO:0000313" key="3">
    <source>
        <dbReference type="EMBL" id="KUF12678.1"/>
    </source>
</evidence>
<organism evidence="3 4">
    <name type="scientific">Pseudoponticoccus marisrubri</name>
    <dbReference type="NCBI Taxonomy" id="1685382"/>
    <lineage>
        <taxon>Bacteria</taxon>
        <taxon>Pseudomonadati</taxon>
        <taxon>Pseudomonadota</taxon>
        <taxon>Alphaproteobacteria</taxon>
        <taxon>Rhodobacterales</taxon>
        <taxon>Roseobacteraceae</taxon>
        <taxon>Pseudoponticoccus</taxon>
    </lineage>
</organism>
<dbReference type="FunFam" id="3.40.630.30:FF:000047">
    <property type="entry name" value="Acetyltransferase, GNAT family"/>
    <property type="match status" value="1"/>
</dbReference>
<protein>
    <submittedName>
        <fullName evidence="3">GNAT family acetyltransferase</fullName>
    </submittedName>
</protein>
<dbReference type="AlphaFoldDB" id="A0A0W7WQ64"/>
<dbReference type="Gene3D" id="3.40.630.30">
    <property type="match status" value="1"/>
</dbReference>
<dbReference type="OrthoDB" id="5295305at2"/>
<dbReference type="Pfam" id="PF13302">
    <property type="entry name" value="Acetyltransf_3"/>
    <property type="match status" value="1"/>
</dbReference>
<evidence type="ECO:0000313" key="4">
    <source>
        <dbReference type="Proteomes" id="UP000054396"/>
    </source>
</evidence>
<feature type="region of interest" description="Disordered" evidence="1">
    <location>
        <begin position="1"/>
        <end position="26"/>
    </location>
</feature>
<dbReference type="GO" id="GO:1990189">
    <property type="term" value="F:protein N-terminal-serine acetyltransferase activity"/>
    <property type="evidence" value="ECO:0007669"/>
    <property type="project" value="TreeGrafter"/>
</dbReference>
<dbReference type="InterPro" id="IPR051908">
    <property type="entry name" value="Ribosomal_N-acetyltransferase"/>
</dbReference>
<dbReference type="STRING" id="1685382.AVJ23_02880"/>
<feature type="domain" description="N-acetyltransferase" evidence="2">
    <location>
        <begin position="36"/>
        <end position="192"/>
    </location>
</feature>
<evidence type="ECO:0000259" key="2">
    <source>
        <dbReference type="PROSITE" id="PS51186"/>
    </source>
</evidence>
<comment type="caution">
    <text evidence="3">The sequence shown here is derived from an EMBL/GenBank/DDBJ whole genome shotgun (WGS) entry which is preliminary data.</text>
</comment>
<dbReference type="RefSeq" id="WP_058860622.1">
    <property type="nucleotide sequence ID" value="NZ_LPXO01000001.1"/>
</dbReference>
<reference evidence="3 4" key="1">
    <citation type="submission" date="2015-12" db="EMBL/GenBank/DDBJ databases">
        <authorList>
            <person name="Shamseldin A."/>
            <person name="Moawad H."/>
            <person name="Abd El-Rahim W.M."/>
            <person name="Sadowsky M.J."/>
        </authorList>
    </citation>
    <scope>NUCLEOTIDE SEQUENCE [LARGE SCALE GENOMIC DNA]</scope>
    <source>
        <strain evidence="3 4">SJ5A-1</strain>
    </source>
</reference>
<dbReference type="PROSITE" id="PS51186">
    <property type="entry name" value="GNAT"/>
    <property type="match status" value="1"/>
</dbReference>
<dbReference type="InterPro" id="IPR000182">
    <property type="entry name" value="GNAT_dom"/>
</dbReference>
<keyword evidence="3" id="KW-0808">Transferase</keyword>
<dbReference type="GO" id="GO:0005737">
    <property type="term" value="C:cytoplasm"/>
    <property type="evidence" value="ECO:0007669"/>
    <property type="project" value="TreeGrafter"/>
</dbReference>